<sequence length="111" mass="12818">MHVHTYICMYMIDTMDVISTLMSKATTKIVYFCFLISFVSILFALCVSLPLKQRSSACMAIKTCDPFQPMCATSKNDHQFFYSQCEMVRDICLTGKDWKSDFLSHCNVRKL</sequence>
<evidence type="ECO:0000256" key="1">
    <source>
        <dbReference type="SAM" id="Phobius"/>
    </source>
</evidence>
<evidence type="ECO:0000313" key="3">
    <source>
        <dbReference type="Proteomes" id="UP001500889"/>
    </source>
</evidence>
<gene>
    <name evidence="2" type="ORF">DMAD_07652</name>
</gene>
<evidence type="ECO:0000313" key="2">
    <source>
        <dbReference type="EMBL" id="BFF99858.1"/>
    </source>
</evidence>
<keyword evidence="1" id="KW-0812">Transmembrane</keyword>
<feature type="transmembrane region" description="Helical" evidence="1">
    <location>
        <begin position="29"/>
        <end position="51"/>
    </location>
</feature>
<keyword evidence="3" id="KW-1185">Reference proteome</keyword>
<keyword evidence="1" id="KW-0472">Membrane</keyword>
<evidence type="ECO:0008006" key="4">
    <source>
        <dbReference type="Google" id="ProtNLM"/>
    </source>
</evidence>
<accession>A0AAU9FWL3</accession>
<protein>
    <recommendedName>
        <fullName evidence="4">Kazal-like domain-containing protein</fullName>
    </recommendedName>
</protein>
<dbReference type="AlphaFoldDB" id="A0AAU9FWL3"/>
<keyword evidence="1" id="KW-1133">Transmembrane helix</keyword>
<name>A0AAU9FWL3_DROMD</name>
<dbReference type="Proteomes" id="UP001500889">
    <property type="component" value="Chromosome J"/>
</dbReference>
<reference evidence="2 3" key="1">
    <citation type="submission" date="2024-02" db="EMBL/GenBank/DDBJ databases">
        <title>A chromosome-level genome assembly of Drosophila madeirensis, a fruit fly species endemic to Madeira island.</title>
        <authorList>
            <person name="Tomihara K."/>
            <person name="Llopart A."/>
            <person name="Yamamoto D."/>
        </authorList>
    </citation>
    <scope>NUCLEOTIDE SEQUENCE [LARGE SCALE GENOMIC DNA]</scope>
    <source>
        <strain evidence="2 3">RF1</strain>
    </source>
</reference>
<proteinExistence type="predicted"/>
<organism evidence="2 3">
    <name type="scientific">Drosophila madeirensis</name>
    <name type="common">Fruit fly</name>
    <dbReference type="NCBI Taxonomy" id="30013"/>
    <lineage>
        <taxon>Eukaryota</taxon>
        <taxon>Metazoa</taxon>
        <taxon>Ecdysozoa</taxon>
        <taxon>Arthropoda</taxon>
        <taxon>Hexapoda</taxon>
        <taxon>Insecta</taxon>
        <taxon>Pterygota</taxon>
        <taxon>Neoptera</taxon>
        <taxon>Endopterygota</taxon>
        <taxon>Diptera</taxon>
        <taxon>Brachycera</taxon>
        <taxon>Muscomorpha</taxon>
        <taxon>Ephydroidea</taxon>
        <taxon>Drosophilidae</taxon>
        <taxon>Drosophila</taxon>
        <taxon>Sophophora</taxon>
    </lineage>
</organism>
<dbReference type="EMBL" id="AP029265">
    <property type="protein sequence ID" value="BFF99858.1"/>
    <property type="molecule type" value="Genomic_DNA"/>
</dbReference>